<dbReference type="SMART" id="SM00347">
    <property type="entry name" value="HTH_MARR"/>
    <property type="match status" value="1"/>
</dbReference>
<dbReference type="RefSeq" id="WP_344339768.1">
    <property type="nucleotide sequence ID" value="NZ_BAAAQT010000001.1"/>
</dbReference>
<dbReference type="EMBL" id="BAAAQT010000001">
    <property type="protein sequence ID" value="GAA2171174.1"/>
    <property type="molecule type" value="Genomic_DNA"/>
</dbReference>
<dbReference type="Pfam" id="PF12802">
    <property type="entry name" value="MarR_2"/>
    <property type="match status" value="1"/>
</dbReference>
<dbReference type="InterPro" id="IPR039422">
    <property type="entry name" value="MarR/SlyA-like"/>
</dbReference>
<dbReference type="SUPFAM" id="SSF46785">
    <property type="entry name" value="Winged helix' DNA-binding domain"/>
    <property type="match status" value="1"/>
</dbReference>
<proteinExistence type="predicted"/>
<accession>A0ABN3AKY1</accession>
<reference evidence="2 3" key="1">
    <citation type="journal article" date="2019" name="Int. J. Syst. Evol. Microbiol.">
        <title>The Global Catalogue of Microorganisms (GCM) 10K type strain sequencing project: providing services to taxonomists for standard genome sequencing and annotation.</title>
        <authorList>
            <consortium name="The Broad Institute Genomics Platform"/>
            <consortium name="The Broad Institute Genome Sequencing Center for Infectious Disease"/>
            <person name="Wu L."/>
            <person name="Ma J."/>
        </authorList>
    </citation>
    <scope>NUCLEOTIDE SEQUENCE [LARGE SCALE GENOMIC DNA]</scope>
    <source>
        <strain evidence="2 3">JCM 16026</strain>
    </source>
</reference>
<dbReference type="PANTHER" id="PTHR33164:SF43">
    <property type="entry name" value="HTH-TYPE TRANSCRIPTIONAL REPRESSOR YETL"/>
    <property type="match status" value="1"/>
</dbReference>
<dbReference type="Gene3D" id="1.10.10.10">
    <property type="entry name" value="Winged helix-like DNA-binding domain superfamily/Winged helix DNA-binding domain"/>
    <property type="match status" value="1"/>
</dbReference>
<evidence type="ECO:0000259" key="1">
    <source>
        <dbReference type="SMART" id="SM00347"/>
    </source>
</evidence>
<organism evidence="2 3">
    <name type="scientific">Agrococcus versicolor</name>
    <dbReference type="NCBI Taxonomy" id="501482"/>
    <lineage>
        <taxon>Bacteria</taxon>
        <taxon>Bacillati</taxon>
        <taxon>Actinomycetota</taxon>
        <taxon>Actinomycetes</taxon>
        <taxon>Micrococcales</taxon>
        <taxon>Microbacteriaceae</taxon>
        <taxon>Agrococcus</taxon>
    </lineage>
</organism>
<protein>
    <recommendedName>
        <fullName evidence="1">HTH marR-type domain-containing protein</fullName>
    </recommendedName>
</protein>
<feature type="domain" description="HTH marR-type" evidence="1">
    <location>
        <begin position="34"/>
        <end position="136"/>
    </location>
</feature>
<name>A0ABN3AKY1_9MICO</name>
<dbReference type="InterPro" id="IPR036388">
    <property type="entry name" value="WH-like_DNA-bd_sf"/>
</dbReference>
<sequence length="165" mass="18203">MARPELASTDEIGVHGVAQSLEELRLAEARLERRHQRQSTLAPRDRAAVRYIFERADDGDPASPKELADHLGISQSAVTALATRLVADGIIVTRVHTSDGRRKLLVPMNRNDHIDGQDPLTDSIRRAVAELSDHEAEIVRDFLENLRDIVDRAGSDASSTPTPDE</sequence>
<gene>
    <name evidence="2" type="ORF">GCM10009846_04120</name>
</gene>
<dbReference type="Proteomes" id="UP001501599">
    <property type="component" value="Unassembled WGS sequence"/>
</dbReference>
<dbReference type="InterPro" id="IPR000835">
    <property type="entry name" value="HTH_MarR-typ"/>
</dbReference>
<comment type="caution">
    <text evidence="2">The sequence shown here is derived from an EMBL/GenBank/DDBJ whole genome shotgun (WGS) entry which is preliminary data.</text>
</comment>
<evidence type="ECO:0000313" key="2">
    <source>
        <dbReference type="EMBL" id="GAA2171174.1"/>
    </source>
</evidence>
<evidence type="ECO:0000313" key="3">
    <source>
        <dbReference type="Proteomes" id="UP001501599"/>
    </source>
</evidence>
<keyword evidence="3" id="KW-1185">Reference proteome</keyword>
<dbReference type="PANTHER" id="PTHR33164">
    <property type="entry name" value="TRANSCRIPTIONAL REGULATOR, MARR FAMILY"/>
    <property type="match status" value="1"/>
</dbReference>
<dbReference type="InterPro" id="IPR036390">
    <property type="entry name" value="WH_DNA-bd_sf"/>
</dbReference>